<comment type="caution">
    <text evidence="1">The sequence shown here is derived from an EMBL/GenBank/DDBJ whole genome shotgun (WGS) entry which is preliminary data.</text>
</comment>
<accession>A0ABU6YNQ1</accession>
<organism evidence="1 2">
    <name type="scientific">Stylosanthes scabra</name>
    <dbReference type="NCBI Taxonomy" id="79078"/>
    <lineage>
        <taxon>Eukaryota</taxon>
        <taxon>Viridiplantae</taxon>
        <taxon>Streptophyta</taxon>
        <taxon>Embryophyta</taxon>
        <taxon>Tracheophyta</taxon>
        <taxon>Spermatophyta</taxon>
        <taxon>Magnoliopsida</taxon>
        <taxon>eudicotyledons</taxon>
        <taxon>Gunneridae</taxon>
        <taxon>Pentapetalae</taxon>
        <taxon>rosids</taxon>
        <taxon>fabids</taxon>
        <taxon>Fabales</taxon>
        <taxon>Fabaceae</taxon>
        <taxon>Papilionoideae</taxon>
        <taxon>50 kb inversion clade</taxon>
        <taxon>dalbergioids sensu lato</taxon>
        <taxon>Dalbergieae</taxon>
        <taxon>Pterocarpus clade</taxon>
        <taxon>Stylosanthes</taxon>
    </lineage>
</organism>
<dbReference type="PANTHER" id="PTHR31451">
    <property type="match status" value="1"/>
</dbReference>
<dbReference type="EC" id="3.2.1.78" evidence="1"/>
<dbReference type="Proteomes" id="UP001341840">
    <property type="component" value="Unassembled WGS sequence"/>
</dbReference>
<gene>
    <name evidence="1" type="primary">MAN7_6</name>
    <name evidence="1" type="ORF">PIB30_073225</name>
</gene>
<keyword evidence="1" id="KW-0378">Hydrolase</keyword>
<keyword evidence="1" id="KW-0326">Glycosidase</keyword>
<dbReference type="EMBL" id="JASCZI010242539">
    <property type="protein sequence ID" value="MED6211387.1"/>
    <property type="molecule type" value="Genomic_DNA"/>
</dbReference>
<proteinExistence type="predicted"/>
<dbReference type="InterPro" id="IPR045053">
    <property type="entry name" value="MAN-like"/>
</dbReference>
<dbReference type="GO" id="GO:0016985">
    <property type="term" value="F:mannan endo-1,4-beta-mannosidase activity"/>
    <property type="evidence" value="ECO:0007669"/>
    <property type="project" value="UniProtKB-EC"/>
</dbReference>
<dbReference type="SUPFAM" id="SSF51445">
    <property type="entry name" value="(Trans)glycosidases"/>
    <property type="match status" value="1"/>
</dbReference>
<dbReference type="PANTHER" id="PTHR31451:SF64">
    <property type="entry name" value="MANNAN ENDO-1,4-BETA-MANNOSIDASE 7"/>
    <property type="match status" value="1"/>
</dbReference>
<sequence length="82" mass="9237">MKIIGTRSLQHSMKATSYGLIIASTCAFNYGGYTPLQYAPEFYNEQMFKGLDFVSYEARKYGIKLILSLVNNYESFGGRNSA</sequence>
<keyword evidence="2" id="KW-1185">Reference proteome</keyword>
<evidence type="ECO:0000313" key="1">
    <source>
        <dbReference type="EMBL" id="MED6211387.1"/>
    </source>
</evidence>
<dbReference type="Gene3D" id="3.20.20.80">
    <property type="entry name" value="Glycosidases"/>
    <property type="match status" value="1"/>
</dbReference>
<name>A0ABU6YNQ1_9FABA</name>
<protein>
    <submittedName>
        <fullName evidence="1">Mannan endo-1,4-beta-mannosidase 7</fullName>
        <ecNumber evidence="1">3.2.1.78</ecNumber>
    </submittedName>
</protein>
<dbReference type="InterPro" id="IPR017853">
    <property type="entry name" value="GH"/>
</dbReference>
<reference evidence="1 2" key="1">
    <citation type="journal article" date="2023" name="Plants (Basel)">
        <title>Bridging the Gap: Combining Genomics and Transcriptomics Approaches to Understand Stylosanthes scabra, an Orphan Legume from the Brazilian Caatinga.</title>
        <authorList>
            <person name="Ferreira-Neto J.R.C."/>
            <person name="da Silva M.D."/>
            <person name="Binneck E."/>
            <person name="de Melo N.F."/>
            <person name="da Silva R.H."/>
            <person name="de Melo A.L.T.M."/>
            <person name="Pandolfi V."/>
            <person name="Bustamante F.O."/>
            <person name="Brasileiro-Vidal A.C."/>
            <person name="Benko-Iseppon A.M."/>
        </authorList>
    </citation>
    <scope>NUCLEOTIDE SEQUENCE [LARGE SCALE GENOMIC DNA]</scope>
    <source>
        <tissue evidence="1">Leaves</tissue>
    </source>
</reference>
<evidence type="ECO:0000313" key="2">
    <source>
        <dbReference type="Proteomes" id="UP001341840"/>
    </source>
</evidence>